<dbReference type="InterPro" id="IPR016098">
    <property type="entry name" value="CAP/MinC_C"/>
</dbReference>
<evidence type="ECO:0000313" key="2">
    <source>
        <dbReference type="EMBL" id="CAI1745382.1"/>
    </source>
</evidence>
<protein>
    <recommendedName>
        <fullName evidence="1">C-CAP/cofactor C-like domain-containing protein</fullName>
    </recommendedName>
</protein>
<evidence type="ECO:0000259" key="1">
    <source>
        <dbReference type="PROSITE" id="PS51329"/>
    </source>
</evidence>
<dbReference type="EMBL" id="OX291506">
    <property type="protein sequence ID" value="CAI1745382.1"/>
    <property type="molecule type" value="Genomic_DNA"/>
</dbReference>
<dbReference type="Gene3D" id="2.160.20.70">
    <property type="match status" value="1"/>
</dbReference>
<dbReference type="PANTHER" id="PTHR15139:SF0">
    <property type="entry name" value="TUBULIN-SPECIFIC CHAPERONE C"/>
    <property type="match status" value="1"/>
</dbReference>
<feature type="domain" description="C-CAP/cofactor C-like" evidence="1">
    <location>
        <begin position="71"/>
        <end position="223"/>
    </location>
</feature>
<dbReference type="Proteomes" id="UP001152964">
    <property type="component" value="Chromosome 16"/>
</dbReference>
<gene>
    <name evidence="2" type="primary">U6500P00510</name>
    <name evidence="2" type="ORF">SEUBUCD650_0P00510</name>
</gene>
<dbReference type="PANTHER" id="PTHR15139">
    <property type="entry name" value="TUBULIN FOLDING COFACTOR C"/>
    <property type="match status" value="1"/>
</dbReference>
<evidence type="ECO:0000313" key="3">
    <source>
        <dbReference type="Proteomes" id="UP001152964"/>
    </source>
</evidence>
<dbReference type="InterPro" id="IPR017901">
    <property type="entry name" value="C-CAP_CF_C-like"/>
</dbReference>
<reference evidence="2" key="1">
    <citation type="submission" date="2022-08" db="EMBL/GenBank/DDBJ databases">
        <authorList>
            <person name="Byrne P K."/>
        </authorList>
    </citation>
    <scope>NUCLEOTIDE SEQUENCE</scope>
    <source>
        <strain evidence="2">UCD650</strain>
    </source>
</reference>
<sequence length="241" mass="27356">MDLQTELNASAPSLTPYEKERFSSDMENLLKLISTGLSKSRGKKRLFSFKQRVLPATVQENFAQREIMNKPREITTTGKDYVLERRDSTFENLESCTVTSEKGHSDNDSGSGSLSFYSITGSIINLQKLYFKVGSIFMTDCKDSIILLRLPSDGDIQIRSRNLENCKFSIDMVAPDRDCKQVVIIENCHDCVFNAGTREHLVIQDFSNPFQSNGTEDSSAFAFKEFDTCDKDTMRLKQTYL</sequence>
<name>A0ABN8VIU1_SACEU</name>
<proteinExistence type="predicted"/>
<accession>A0ABN8VIU1</accession>
<dbReference type="PROSITE" id="PS51329">
    <property type="entry name" value="C_CAP_COFACTOR_C"/>
    <property type="match status" value="1"/>
</dbReference>
<keyword evidence="3" id="KW-1185">Reference proteome</keyword>
<organism evidence="2 3">
    <name type="scientific">Saccharomyces eubayanus</name>
    <name type="common">Yeast</name>
    <dbReference type="NCBI Taxonomy" id="1080349"/>
    <lineage>
        <taxon>Eukaryota</taxon>
        <taxon>Fungi</taxon>
        <taxon>Dikarya</taxon>
        <taxon>Ascomycota</taxon>
        <taxon>Saccharomycotina</taxon>
        <taxon>Saccharomycetes</taxon>
        <taxon>Saccharomycetales</taxon>
        <taxon>Saccharomycetaceae</taxon>
        <taxon>Saccharomyces</taxon>
    </lineage>
</organism>
<dbReference type="InterPro" id="IPR027684">
    <property type="entry name" value="TBCC"/>
</dbReference>